<dbReference type="RefSeq" id="WP_213172318.1">
    <property type="nucleotide sequence ID" value="NZ_CP070496.1"/>
</dbReference>
<reference evidence="1" key="1">
    <citation type="submission" date="2021-02" db="EMBL/GenBank/DDBJ databases">
        <title>Natronoglycomyces albus gen. nov., sp. nov, a haloalkaliphilic actinobacterium from a soda solonchak soil.</title>
        <authorList>
            <person name="Sorokin D.Y."/>
            <person name="Khijniak T.V."/>
            <person name="Zakharycheva A.P."/>
            <person name="Boueva O.V."/>
            <person name="Ariskina E.V."/>
            <person name="Hahnke R.L."/>
            <person name="Bunk B."/>
            <person name="Sproer C."/>
            <person name="Schumann P."/>
            <person name="Evtushenko L.I."/>
            <person name="Kublanov I.V."/>
        </authorList>
    </citation>
    <scope>NUCLEOTIDE SEQUENCE</scope>
    <source>
        <strain evidence="1">DSM 106290</strain>
    </source>
</reference>
<keyword evidence="2" id="KW-1185">Reference proteome</keyword>
<dbReference type="Gene3D" id="3.40.50.1820">
    <property type="entry name" value="alpha/beta hydrolase"/>
    <property type="match status" value="1"/>
</dbReference>
<dbReference type="KEGG" id="nav:JQS30_05210"/>
<evidence type="ECO:0008006" key="3">
    <source>
        <dbReference type="Google" id="ProtNLM"/>
    </source>
</evidence>
<sequence length="220" mass="23298">MFDKKTPVALDAWLKRTRGNEITPVRREVVAVRPEDLLDIDATTNPDTPPVLCLTGESEGASLFANGWLPRIAAAGSMARSVSLRGQGQTVDADGGEEGRVHDLVQEVVLMPRQSVLIGHGTAAATVVAAATRYPASAVVLIDPVRTKPQSLPLVGQPPVLIVAAGSEVAATPKRLQKLTASFNVDPLLFPGQENLISGPGWESVLDAILSWLKQVESNS</sequence>
<evidence type="ECO:0000313" key="1">
    <source>
        <dbReference type="EMBL" id="QSB06309.1"/>
    </source>
</evidence>
<protein>
    <recommendedName>
        <fullName evidence="3">Alpha/beta hydrolase</fullName>
    </recommendedName>
</protein>
<dbReference type="EMBL" id="CP070496">
    <property type="protein sequence ID" value="QSB06309.1"/>
    <property type="molecule type" value="Genomic_DNA"/>
</dbReference>
<name>A0A895XSK7_9ACTN</name>
<evidence type="ECO:0000313" key="2">
    <source>
        <dbReference type="Proteomes" id="UP000662939"/>
    </source>
</evidence>
<gene>
    <name evidence="1" type="ORF">JQS30_05210</name>
</gene>
<organism evidence="1 2">
    <name type="scientific">Natronoglycomyces albus</name>
    <dbReference type="NCBI Taxonomy" id="2811108"/>
    <lineage>
        <taxon>Bacteria</taxon>
        <taxon>Bacillati</taxon>
        <taxon>Actinomycetota</taxon>
        <taxon>Actinomycetes</taxon>
        <taxon>Glycomycetales</taxon>
        <taxon>Glycomycetaceae</taxon>
        <taxon>Natronoglycomyces</taxon>
    </lineage>
</organism>
<dbReference type="AlphaFoldDB" id="A0A895XSK7"/>
<dbReference type="SUPFAM" id="SSF53474">
    <property type="entry name" value="alpha/beta-Hydrolases"/>
    <property type="match status" value="1"/>
</dbReference>
<proteinExistence type="predicted"/>
<dbReference type="Proteomes" id="UP000662939">
    <property type="component" value="Chromosome"/>
</dbReference>
<accession>A0A895XSK7</accession>
<dbReference type="InterPro" id="IPR029058">
    <property type="entry name" value="AB_hydrolase_fold"/>
</dbReference>